<dbReference type="InterPro" id="IPR019775">
    <property type="entry name" value="WD40_repeat_CS"/>
</dbReference>
<keyword evidence="2" id="KW-0677">Repeat</keyword>
<organism evidence="4 5">
    <name type="scientific">Ganoderma sinense ZZ0214-1</name>
    <dbReference type="NCBI Taxonomy" id="1077348"/>
    <lineage>
        <taxon>Eukaryota</taxon>
        <taxon>Fungi</taxon>
        <taxon>Dikarya</taxon>
        <taxon>Basidiomycota</taxon>
        <taxon>Agaricomycotina</taxon>
        <taxon>Agaricomycetes</taxon>
        <taxon>Polyporales</taxon>
        <taxon>Polyporaceae</taxon>
        <taxon>Ganoderma</taxon>
    </lineage>
</organism>
<reference evidence="4 5" key="1">
    <citation type="journal article" date="2015" name="Sci. Rep.">
        <title>Chromosome-level genome map provides insights into diverse defense mechanisms in the medicinal fungus Ganoderma sinense.</title>
        <authorList>
            <person name="Zhu Y."/>
            <person name="Xu J."/>
            <person name="Sun C."/>
            <person name="Zhou S."/>
            <person name="Xu H."/>
            <person name="Nelson D.R."/>
            <person name="Qian J."/>
            <person name="Song J."/>
            <person name="Luo H."/>
            <person name="Xiang L."/>
            <person name="Li Y."/>
            <person name="Xu Z."/>
            <person name="Ji A."/>
            <person name="Wang L."/>
            <person name="Lu S."/>
            <person name="Hayward A."/>
            <person name="Sun W."/>
            <person name="Li X."/>
            <person name="Schwartz D.C."/>
            <person name="Wang Y."/>
            <person name="Chen S."/>
        </authorList>
    </citation>
    <scope>NUCLEOTIDE SEQUENCE [LARGE SCALE GENOMIC DNA]</scope>
    <source>
        <strain evidence="4 5">ZZ0214-1</strain>
    </source>
</reference>
<dbReference type="EMBL" id="AYKW01000002">
    <property type="protein sequence ID" value="PIL35908.1"/>
    <property type="molecule type" value="Genomic_DNA"/>
</dbReference>
<evidence type="ECO:0000256" key="1">
    <source>
        <dbReference type="ARBA" id="ARBA00022574"/>
    </source>
</evidence>
<dbReference type="CDD" id="cd00200">
    <property type="entry name" value="WD40"/>
    <property type="match status" value="1"/>
</dbReference>
<dbReference type="PROSITE" id="PS50294">
    <property type="entry name" value="WD_REPEATS_REGION"/>
    <property type="match status" value="3"/>
</dbReference>
<proteinExistence type="predicted"/>
<name>A0A2G8SQQ7_9APHY</name>
<feature type="repeat" description="WD" evidence="3">
    <location>
        <begin position="68"/>
        <end position="109"/>
    </location>
</feature>
<comment type="caution">
    <text evidence="4">The sequence shown here is derived from an EMBL/GenBank/DDBJ whole genome shotgun (WGS) entry which is preliminary data.</text>
</comment>
<dbReference type="SUPFAM" id="SSF50978">
    <property type="entry name" value="WD40 repeat-like"/>
    <property type="match status" value="1"/>
</dbReference>
<evidence type="ECO:0000256" key="2">
    <source>
        <dbReference type="ARBA" id="ARBA00022737"/>
    </source>
</evidence>
<evidence type="ECO:0000256" key="3">
    <source>
        <dbReference type="PROSITE-ProRule" id="PRU00221"/>
    </source>
</evidence>
<evidence type="ECO:0000313" key="5">
    <source>
        <dbReference type="Proteomes" id="UP000230002"/>
    </source>
</evidence>
<evidence type="ECO:0000313" key="4">
    <source>
        <dbReference type="EMBL" id="PIL35908.1"/>
    </source>
</evidence>
<feature type="repeat" description="WD" evidence="3">
    <location>
        <begin position="249"/>
        <end position="279"/>
    </location>
</feature>
<dbReference type="Proteomes" id="UP000230002">
    <property type="component" value="Unassembled WGS sequence"/>
</dbReference>
<dbReference type="OrthoDB" id="2748152at2759"/>
<dbReference type="PRINTS" id="PR00320">
    <property type="entry name" value="GPROTEINBRPT"/>
</dbReference>
<keyword evidence="5" id="KW-1185">Reference proteome</keyword>
<dbReference type="SMART" id="SM00320">
    <property type="entry name" value="WD40"/>
    <property type="match status" value="7"/>
</dbReference>
<feature type="repeat" description="WD" evidence="3">
    <location>
        <begin position="280"/>
        <end position="321"/>
    </location>
</feature>
<sequence length="367" mass="40484">MTCLVDHLHKGEASFCTQKLGEHFPVLSQREAFKVTSQTDGKWVATATYDSTVILWDAAEGTTVHQWTPHDYTTVTSLAFCPDGPFLLSGGNDSKVKIWDLAEDLREVTTLEGHTSHITCCVWSPRGDVIASGSFDGTIRLWNARTFHKLYVLKQSGLEADYIDLAMFSPDGRWLVFGSTRSYHVWNVDSSMLHKSVLASGFHAHITVFDSSSTRLLVPEGDVVKLVDVETGEELAVLRDLKSGGRGAAFSPDGTLMLMAFDNGTIKLWDANTSVELFSLEGHRKPIQGASFSPCGKYVASASDDGTVRLWRTRDGSCEATFSEHQGTVVLHVTFSPDGETLWSRDSDGTIIMRRMRDIIPTDEQAL</sequence>
<keyword evidence="1 3" id="KW-0853">WD repeat</keyword>
<dbReference type="PANTHER" id="PTHR19879:SF9">
    <property type="entry name" value="TRANSCRIPTION INITIATION FACTOR TFIID SUBUNIT 5"/>
    <property type="match status" value="1"/>
</dbReference>
<dbReference type="InterPro" id="IPR036322">
    <property type="entry name" value="WD40_repeat_dom_sf"/>
</dbReference>
<dbReference type="Gene3D" id="2.130.10.10">
    <property type="entry name" value="YVTN repeat-like/Quinoprotein amine dehydrogenase"/>
    <property type="match status" value="3"/>
</dbReference>
<dbReference type="Pfam" id="PF07676">
    <property type="entry name" value="PD40"/>
    <property type="match status" value="1"/>
</dbReference>
<dbReference type="InterPro" id="IPR011659">
    <property type="entry name" value="WD40"/>
</dbReference>
<protein>
    <submittedName>
        <fullName evidence="4">Transporter</fullName>
    </submittedName>
</protein>
<dbReference type="PROSITE" id="PS50082">
    <property type="entry name" value="WD_REPEATS_2"/>
    <property type="match status" value="5"/>
</dbReference>
<dbReference type="InterPro" id="IPR001680">
    <property type="entry name" value="WD40_rpt"/>
</dbReference>
<dbReference type="PANTHER" id="PTHR19879">
    <property type="entry name" value="TRANSCRIPTION INITIATION FACTOR TFIID"/>
    <property type="match status" value="1"/>
</dbReference>
<dbReference type="STRING" id="1077348.A0A2G8SQQ7"/>
<feature type="repeat" description="WD" evidence="3">
    <location>
        <begin position="111"/>
        <end position="152"/>
    </location>
</feature>
<accession>A0A2G8SQQ7</accession>
<dbReference type="Pfam" id="PF00400">
    <property type="entry name" value="WD40"/>
    <property type="match status" value="6"/>
</dbReference>
<gene>
    <name evidence="4" type="ORF">GSI_01568</name>
</gene>
<feature type="repeat" description="WD" evidence="3">
    <location>
        <begin position="40"/>
        <end position="66"/>
    </location>
</feature>
<dbReference type="InterPro" id="IPR015943">
    <property type="entry name" value="WD40/YVTN_repeat-like_dom_sf"/>
</dbReference>
<dbReference type="InterPro" id="IPR020472">
    <property type="entry name" value="WD40_PAC1"/>
</dbReference>
<dbReference type="PROSITE" id="PS00678">
    <property type="entry name" value="WD_REPEATS_1"/>
    <property type="match status" value="3"/>
</dbReference>
<dbReference type="AlphaFoldDB" id="A0A2G8SQQ7"/>